<sequence>MHTPNIAELQMSPSTSPPAHPLKLKLHLLVKNATSFPRLTFRAAGLIIINSYPSISEHHRNSDLVQAGQALNIHCMVPSRARISDHFKRAERLSLKTPVRLLKSTFYIHLTVKPVKKCISYLPKSSTIILPDAILLLLASPSVDQNWLHHHCPPPSLSIHAQP</sequence>
<keyword evidence="2" id="KW-1185">Reference proteome</keyword>
<comment type="caution">
    <text evidence="1">The sequence shown here is derived from an EMBL/GenBank/DDBJ whole genome shotgun (WGS) entry which is preliminary data.</text>
</comment>
<reference evidence="1" key="1">
    <citation type="submission" date="2021-01" db="EMBL/GenBank/DDBJ databases">
        <title>Adiantum capillus-veneris genome.</title>
        <authorList>
            <person name="Fang Y."/>
            <person name="Liao Q."/>
        </authorList>
    </citation>
    <scope>NUCLEOTIDE SEQUENCE</scope>
    <source>
        <strain evidence="1">H3</strain>
        <tissue evidence="1">Leaf</tissue>
    </source>
</reference>
<protein>
    <submittedName>
        <fullName evidence="1">Uncharacterized protein</fullName>
    </submittedName>
</protein>
<organism evidence="1 2">
    <name type="scientific">Adiantum capillus-veneris</name>
    <name type="common">Maidenhair fern</name>
    <dbReference type="NCBI Taxonomy" id="13818"/>
    <lineage>
        <taxon>Eukaryota</taxon>
        <taxon>Viridiplantae</taxon>
        <taxon>Streptophyta</taxon>
        <taxon>Embryophyta</taxon>
        <taxon>Tracheophyta</taxon>
        <taxon>Polypodiopsida</taxon>
        <taxon>Polypodiidae</taxon>
        <taxon>Polypodiales</taxon>
        <taxon>Pteridineae</taxon>
        <taxon>Pteridaceae</taxon>
        <taxon>Vittarioideae</taxon>
        <taxon>Adiantum</taxon>
    </lineage>
</organism>
<evidence type="ECO:0000313" key="1">
    <source>
        <dbReference type="EMBL" id="KAI5064516.1"/>
    </source>
</evidence>
<dbReference type="AlphaFoldDB" id="A0A9D4UCG0"/>
<dbReference type="Proteomes" id="UP000886520">
    <property type="component" value="Chromosome 20"/>
</dbReference>
<dbReference type="EMBL" id="JABFUD020000020">
    <property type="protein sequence ID" value="KAI5064516.1"/>
    <property type="molecule type" value="Genomic_DNA"/>
</dbReference>
<gene>
    <name evidence="1" type="ORF">GOP47_0021186</name>
</gene>
<accession>A0A9D4UCG0</accession>
<proteinExistence type="predicted"/>
<name>A0A9D4UCG0_ADICA</name>
<evidence type="ECO:0000313" key="2">
    <source>
        <dbReference type="Proteomes" id="UP000886520"/>
    </source>
</evidence>